<name>A0A545AYE7_9ACTN</name>
<dbReference type="EMBL" id="VIRS01000004">
    <property type="protein sequence ID" value="TQS45605.1"/>
    <property type="molecule type" value="Genomic_DNA"/>
</dbReference>
<feature type="transmembrane region" description="Helical" evidence="1">
    <location>
        <begin position="171"/>
        <end position="193"/>
    </location>
</feature>
<gene>
    <name evidence="4" type="ORF">FL583_07695</name>
</gene>
<feature type="domain" description="PAS" evidence="2">
    <location>
        <begin position="334"/>
        <end position="394"/>
    </location>
</feature>
<organism evidence="4 5">
    <name type="scientific">Cryptosporangium phraense</name>
    <dbReference type="NCBI Taxonomy" id="2593070"/>
    <lineage>
        <taxon>Bacteria</taxon>
        <taxon>Bacillati</taxon>
        <taxon>Actinomycetota</taxon>
        <taxon>Actinomycetes</taxon>
        <taxon>Cryptosporangiales</taxon>
        <taxon>Cryptosporangiaceae</taxon>
        <taxon>Cryptosporangium</taxon>
    </lineage>
</organism>
<evidence type="ECO:0000313" key="4">
    <source>
        <dbReference type="EMBL" id="TQS45605.1"/>
    </source>
</evidence>
<dbReference type="PROSITE" id="PS50887">
    <property type="entry name" value="GGDEF"/>
    <property type="match status" value="1"/>
</dbReference>
<accession>A0A545AYE7</accession>
<dbReference type="Pfam" id="PF00990">
    <property type="entry name" value="GGDEF"/>
    <property type="match status" value="1"/>
</dbReference>
<dbReference type="InterPro" id="IPR035965">
    <property type="entry name" value="PAS-like_dom_sf"/>
</dbReference>
<dbReference type="InterPro" id="IPR043128">
    <property type="entry name" value="Rev_trsase/Diguanyl_cyclase"/>
</dbReference>
<sequence length="621" mass="66827">MMRRSGLLGAASTDVVLLALVLGWVLVSAWLIFAGADEPGRTTVFWAVQFPGDSVFFLSARRLTRHYRGDRKAHRFWRLMAVAAAAFMVADLLRAIEGVVGLESTAPGPVQLTCFSVGQAVFVAALIAYPMVNGDRRRFLLDAVIVFFGVGAIIWFLLTDPRAASANSLDVFSALLIGAEVTLVGFLAVKLVLSGHSPVSLPAATLMISSAIVQMLQTSVLPIYAAPLSDGASLAIQLLPTVLIAAGPRLEVLRVGIEPAPRPPEPGRPYSLLPYAVVAVVQLLLIGTLLVDPVVNLRLWGMVVATALVSTLVVVRQLLSMSDNERLIGQLGRQKEWFGSLVAHSSDMTLVVDDRDVVTYVSPAAERVLGIRPERLVGVKLSQSLHVEDFDRLQVGWAALRAAPGAAWTVQVRLRTAGRGWRWLETINTNLLEVPAIRGIVCNCRDVTDARELQEQLRFQAEHDVLTQLANRRLFTERLAGAGSPVGLLAIDLDGFKPINDTHGHHVGDAVLVAVAERIRRCVRPTDTPARLGGDEFAVLMPGAAAANAERIATRVRAVLAEPIVIGALRLSVGASIGVAVGTGDDPDSLMRQADAAMYRMKRRARFSDATWPAEPATDGV</sequence>
<dbReference type="InterPro" id="IPR029787">
    <property type="entry name" value="Nucleotide_cyclase"/>
</dbReference>
<dbReference type="SUPFAM" id="SSF55785">
    <property type="entry name" value="PYP-like sensor domain (PAS domain)"/>
    <property type="match status" value="1"/>
</dbReference>
<keyword evidence="1" id="KW-1133">Transmembrane helix</keyword>
<dbReference type="CDD" id="cd00130">
    <property type="entry name" value="PAS"/>
    <property type="match status" value="1"/>
</dbReference>
<dbReference type="SUPFAM" id="SSF55073">
    <property type="entry name" value="Nucleotide cyclase"/>
    <property type="match status" value="1"/>
</dbReference>
<reference evidence="4 5" key="1">
    <citation type="submission" date="2019-07" db="EMBL/GenBank/DDBJ databases">
        <title>Cryptosporangium phraense sp. nov., isolated from plant litter.</title>
        <authorList>
            <person name="Suriyachadkun C."/>
        </authorList>
    </citation>
    <scope>NUCLEOTIDE SEQUENCE [LARGE SCALE GENOMIC DNA]</scope>
    <source>
        <strain evidence="4 5">A-T 5661</strain>
    </source>
</reference>
<evidence type="ECO:0000259" key="2">
    <source>
        <dbReference type="PROSITE" id="PS50112"/>
    </source>
</evidence>
<dbReference type="SMART" id="SM00091">
    <property type="entry name" value="PAS"/>
    <property type="match status" value="1"/>
</dbReference>
<evidence type="ECO:0000259" key="3">
    <source>
        <dbReference type="PROSITE" id="PS50887"/>
    </source>
</evidence>
<dbReference type="PROSITE" id="PS50112">
    <property type="entry name" value="PAS"/>
    <property type="match status" value="1"/>
</dbReference>
<feature type="transmembrane region" description="Helical" evidence="1">
    <location>
        <begin position="297"/>
        <end position="319"/>
    </location>
</feature>
<dbReference type="SMART" id="SM00267">
    <property type="entry name" value="GGDEF"/>
    <property type="match status" value="1"/>
</dbReference>
<proteinExistence type="predicted"/>
<dbReference type="PANTHER" id="PTHR44757:SF2">
    <property type="entry name" value="BIOFILM ARCHITECTURE MAINTENANCE PROTEIN MBAA"/>
    <property type="match status" value="1"/>
</dbReference>
<dbReference type="Gene3D" id="3.30.450.20">
    <property type="entry name" value="PAS domain"/>
    <property type="match status" value="1"/>
</dbReference>
<dbReference type="NCBIfam" id="TIGR00229">
    <property type="entry name" value="sensory_box"/>
    <property type="match status" value="1"/>
</dbReference>
<evidence type="ECO:0000313" key="5">
    <source>
        <dbReference type="Proteomes" id="UP000317982"/>
    </source>
</evidence>
<dbReference type="NCBIfam" id="TIGR00254">
    <property type="entry name" value="GGDEF"/>
    <property type="match status" value="1"/>
</dbReference>
<feature type="transmembrane region" description="Helical" evidence="1">
    <location>
        <begin position="272"/>
        <end position="291"/>
    </location>
</feature>
<dbReference type="CDD" id="cd01949">
    <property type="entry name" value="GGDEF"/>
    <property type="match status" value="1"/>
</dbReference>
<dbReference type="InterPro" id="IPR013655">
    <property type="entry name" value="PAS_fold_3"/>
</dbReference>
<dbReference type="InParanoid" id="A0A545AYE7"/>
<feature type="transmembrane region" description="Helical" evidence="1">
    <location>
        <begin position="76"/>
        <end position="96"/>
    </location>
</feature>
<keyword evidence="5" id="KW-1185">Reference proteome</keyword>
<keyword evidence="1" id="KW-0812">Transmembrane</keyword>
<feature type="transmembrane region" description="Helical" evidence="1">
    <location>
        <begin position="139"/>
        <end position="159"/>
    </location>
</feature>
<feature type="domain" description="GGDEF" evidence="3">
    <location>
        <begin position="484"/>
        <end position="614"/>
    </location>
</feature>
<evidence type="ECO:0000256" key="1">
    <source>
        <dbReference type="SAM" id="Phobius"/>
    </source>
</evidence>
<comment type="caution">
    <text evidence="4">The sequence shown here is derived from an EMBL/GenBank/DDBJ whole genome shotgun (WGS) entry which is preliminary data.</text>
</comment>
<dbReference type="InterPro" id="IPR000160">
    <property type="entry name" value="GGDEF_dom"/>
</dbReference>
<dbReference type="InterPro" id="IPR000014">
    <property type="entry name" value="PAS"/>
</dbReference>
<keyword evidence="1" id="KW-0472">Membrane</keyword>
<protein>
    <submittedName>
        <fullName evidence="4">Diguanylate cyclase</fullName>
    </submittedName>
</protein>
<dbReference type="Gene3D" id="3.30.70.270">
    <property type="match status" value="1"/>
</dbReference>
<dbReference type="PANTHER" id="PTHR44757">
    <property type="entry name" value="DIGUANYLATE CYCLASE DGCP"/>
    <property type="match status" value="1"/>
</dbReference>
<dbReference type="InterPro" id="IPR052155">
    <property type="entry name" value="Biofilm_reg_signaling"/>
</dbReference>
<feature type="transmembrane region" description="Helical" evidence="1">
    <location>
        <begin position="205"/>
        <end position="225"/>
    </location>
</feature>
<dbReference type="Pfam" id="PF08447">
    <property type="entry name" value="PAS_3"/>
    <property type="match status" value="1"/>
</dbReference>
<dbReference type="AlphaFoldDB" id="A0A545AYE7"/>
<feature type="transmembrane region" description="Helical" evidence="1">
    <location>
        <begin position="108"/>
        <end position="132"/>
    </location>
</feature>
<dbReference type="Proteomes" id="UP000317982">
    <property type="component" value="Unassembled WGS sequence"/>
</dbReference>